<dbReference type="Proteomes" id="UP000308600">
    <property type="component" value="Unassembled WGS sequence"/>
</dbReference>
<evidence type="ECO:0000313" key="1">
    <source>
        <dbReference type="EMBL" id="TFK68933.1"/>
    </source>
</evidence>
<dbReference type="EMBL" id="ML208341">
    <property type="protein sequence ID" value="TFK68933.1"/>
    <property type="molecule type" value="Genomic_DNA"/>
</dbReference>
<reference evidence="1 2" key="1">
    <citation type="journal article" date="2019" name="Nat. Ecol. Evol.">
        <title>Megaphylogeny resolves global patterns of mushroom evolution.</title>
        <authorList>
            <person name="Varga T."/>
            <person name="Krizsan K."/>
            <person name="Foldi C."/>
            <person name="Dima B."/>
            <person name="Sanchez-Garcia M."/>
            <person name="Sanchez-Ramirez S."/>
            <person name="Szollosi G.J."/>
            <person name="Szarkandi J.G."/>
            <person name="Papp V."/>
            <person name="Albert L."/>
            <person name="Andreopoulos W."/>
            <person name="Angelini C."/>
            <person name="Antonin V."/>
            <person name="Barry K.W."/>
            <person name="Bougher N.L."/>
            <person name="Buchanan P."/>
            <person name="Buyck B."/>
            <person name="Bense V."/>
            <person name="Catcheside P."/>
            <person name="Chovatia M."/>
            <person name="Cooper J."/>
            <person name="Damon W."/>
            <person name="Desjardin D."/>
            <person name="Finy P."/>
            <person name="Geml J."/>
            <person name="Haridas S."/>
            <person name="Hughes K."/>
            <person name="Justo A."/>
            <person name="Karasinski D."/>
            <person name="Kautmanova I."/>
            <person name="Kiss B."/>
            <person name="Kocsube S."/>
            <person name="Kotiranta H."/>
            <person name="LaButti K.M."/>
            <person name="Lechner B.E."/>
            <person name="Liimatainen K."/>
            <person name="Lipzen A."/>
            <person name="Lukacs Z."/>
            <person name="Mihaltcheva S."/>
            <person name="Morgado L.N."/>
            <person name="Niskanen T."/>
            <person name="Noordeloos M.E."/>
            <person name="Ohm R.A."/>
            <person name="Ortiz-Santana B."/>
            <person name="Ovrebo C."/>
            <person name="Racz N."/>
            <person name="Riley R."/>
            <person name="Savchenko A."/>
            <person name="Shiryaev A."/>
            <person name="Soop K."/>
            <person name="Spirin V."/>
            <person name="Szebenyi C."/>
            <person name="Tomsovsky M."/>
            <person name="Tulloss R.E."/>
            <person name="Uehling J."/>
            <person name="Grigoriev I.V."/>
            <person name="Vagvolgyi C."/>
            <person name="Papp T."/>
            <person name="Martin F.M."/>
            <person name="Miettinen O."/>
            <person name="Hibbett D.S."/>
            <person name="Nagy L.G."/>
        </authorList>
    </citation>
    <scope>NUCLEOTIDE SEQUENCE [LARGE SCALE GENOMIC DNA]</scope>
    <source>
        <strain evidence="1 2">NL-1719</strain>
    </source>
</reference>
<organism evidence="1 2">
    <name type="scientific">Pluteus cervinus</name>
    <dbReference type="NCBI Taxonomy" id="181527"/>
    <lineage>
        <taxon>Eukaryota</taxon>
        <taxon>Fungi</taxon>
        <taxon>Dikarya</taxon>
        <taxon>Basidiomycota</taxon>
        <taxon>Agaricomycotina</taxon>
        <taxon>Agaricomycetes</taxon>
        <taxon>Agaricomycetidae</taxon>
        <taxon>Agaricales</taxon>
        <taxon>Pluteineae</taxon>
        <taxon>Pluteaceae</taxon>
        <taxon>Pluteus</taxon>
    </lineage>
</organism>
<gene>
    <name evidence="1" type="ORF">BDN72DRAFT_768678</name>
</gene>
<sequence length="950" mass="107630">MEDVAFDSGPSELRRTPSQNEQEEFCYFRSKFDVNKSADAAYVLKHVWALRNPSLKFCEAVLAQDDGLYKEVRDGDYWTIFNWPLNEHASDLSNSIHMDVDSTGFPVGIRQFLDELLPGIRSVIFGDAATFDHWPIEGSVSSSMDPTVARHIRDLRVPSLGERPSILLHDLGGFRNDPILKNRVANIFLEGNHTFLVNTSGSGKTRLLLEGLCENWGFYFTSLEDASHLGSADVQNTINRHLPNSPEFSKDLRASKSVPGHPHKTRHRTRQQEQKALEENRRIAASIFNKVFLARLMIFDIFVKTMSKCEGYKTAHYLFKEKWLHVQLRPQLLSPSTWDVFNELTIRLLEMRDADRFVDEQTRILLRAVQAFLGPELSHGRSKSTSRQTPLFCVLDEAQHASSEHTLAFRSSSEPHSPRPVLQEIVRSWQSQCAGHGIFMVVAGTGISKDVVDRVMASGVMKASMYRWCSDTGEFMCIQEQRKYIEKYLPQDLIQTRAGERLMQRIWHWLRGRHRFTAGFVTALLENGFRKPHTLLNRYIHHFTQFSPTDGQPFVQEEEKDPDKTELKIPSELLENNQRMLENVRRITAHYLLGSIKIPLGEDDAKYVQYGYSRFFDSAAREATMDEPLVLLSASHWLNANDHSTKHPFWTDRIGTLGQVGGAEGEWNGFENYLAFCLHLAFSGGRKLSDVFNFRGNHLPPWANEEAQLVAISQLTPGGGLELGQEESILSTDAGPSAALGMHARSIDLALSWLNHADHTAICFPHKHMGPDLLFVLRLQDGKKIWVALQAKYITLPQIKKADLRSALRSVTPECFFVDATGQAYTPQSHTGPPPGPCALSHLQLLENRQETSAGPYSLLRVVATFPARTNLKRMESEDQNQHPLASLDMEFIKRLTANITPTRYLERLQPLAKSMKGQRSKRKMTADPAPSSSAVRKKRKVNLNESIPS</sequence>
<keyword evidence="2" id="KW-1185">Reference proteome</keyword>
<protein>
    <submittedName>
        <fullName evidence="1">Uncharacterized protein</fullName>
    </submittedName>
</protein>
<name>A0ACD3ASJ2_9AGAR</name>
<proteinExistence type="predicted"/>
<evidence type="ECO:0000313" key="2">
    <source>
        <dbReference type="Proteomes" id="UP000308600"/>
    </source>
</evidence>
<accession>A0ACD3ASJ2</accession>